<gene>
    <name evidence="4" type="ORF">SAMN06296427_11044</name>
</gene>
<sequence length="564" mass="61668">MKKYFIFPIFWIFSYYASAQTFEWGKTFGGESDDVVRNMIADDAGNSFTTGYFSHTAHFGEGSNQVSVSSNGLSDIFLSKINPQGEVVWVKSFGGLDNDYANGISLDNDGNIYLTGAFQQTVNFNPGGNGGLLVSNGFHDMFILKLDPEGNFIWVKSIGSPDYEESISISADISGNVYLTGYYFSAIDFDPSDGEFIMNSSGNGDAFILKLNPNGEFQWAKKIGGEGSAYGKSVKTLENGNILALGEFSGNCDLNPNAEELIINSAGKDIYLVQLDESGNFLDAYHSSSSLPEEPGNAETTRLDIDSDGNIYVIGSIFGKVNFDPENNQELFTISPESFFYNGFVLKLSSEGIPQWVKKVGGSSMVFIYDVAVFEDKTYFTGYFNADAIFDGISINQQSDNFMDAFVAEIDSDGQFISAYPFGGSGGPDGHDVEVDALGNIYLASSFHQTVDIDPLEGEFNVTVLGEDGYRDIYIIKLNPENLSVNELETGDKLIIYPNPAADVIYLKGNNNIINKGYTIYNLAGQKLKNGTVESSEKIDLTNLNSGMYILKLNNGQSFKIIKK</sequence>
<organism evidence="4 5">
    <name type="scientific">Moheibacter sediminis</name>
    <dbReference type="NCBI Taxonomy" id="1434700"/>
    <lineage>
        <taxon>Bacteria</taxon>
        <taxon>Pseudomonadati</taxon>
        <taxon>Bacteroidota</taxon>
        <taxon>Flavobacteriia</taxon>
        <taxon>Flavobacteriales</taxon>
        <taxon>Weeksellaceae</taxon>
        <taxon>Moheibacter</taxon>
    </lineage>
</organism>
<dbReference type="PANTHER" id="PTHR35580:SF1">
    <property type="entry name" value="PHYTASE-LIKE DOMAIN-CONTAINING PROTEIN"/>
    <property type="match status" value="1"/>
</dbReference>
<proteinExistence type="predicted"/>
<feature type="signal peptide" evidence="2">
    <location>
        <begin position="1"/>
        <end position="19"/>
    </location>
</feature>
<reference evidence="4 5" key="1">
    <citation type="submission" date="2017-04" db="EMBL/GenBank/DDBJ databases">
        <authorList>
            <person name="Afonso C.L."/>
            <person name="Miller P.J."/>
            <person name="Scott M.A."/>
            <person name="Spackman E."/>
            <person name="Goraichik I."/>
            <person name="Dimitrov K.M."/>
            <person name="Suarez D.L."/>
            <person name="Swayne D.E."/>
        </authorList>
    </citation>
    <scope>NUCLEOTIDE SEQUENCE [LARGE SCALE GENOMIC DNA]</scope>
    <source>
        <strain evidence="4 5">CGMCC 1.12708</strain>
    </source>
</reference>
<evidence type="ECO:0000259" key="3">
    <source>
        <dbReference type="Pfam" id="PF18962"/>
    </source>
</evidence>
<feature type="chain" id="PRO_5010746381" evidence="2">
    <location>
        <begin position="20"/>
        <end position="564"/>
    </location>
</feature>
<dbReference type="InterPro" id="IPR011042">
    <property type="entry name" value="6-blade_b-propeller_TolB-like"/>
</dbReference>
<accession>A0A1W2CG77</accession>
<dbReference type="STRING" id="1434700.SAMN06296427_11044"/>
<dbReference type="EMBL" id="FWXS01000010">
    <property type="protein sequence ID" value="SMC84171.1"/>
    <property type="molecule type" value="Genomic_DNA"/>
</dbReference>
<dbReference type="SUPFAM" id="SSF101898">
    <property type="entry name" value="NHL repeat"/>
    <property type="match status" value="1"/>
</dbReference>
<evidence type="ECO:0000313" key="5">
    <source>
        <dbReference type="Proteomes" id="UP000192393"/>
    </source>
</evidence>
<dbReference type="Pfam" id="PF18962">
    <property type="entry name" value="Por_Secre_tail"/>
    <property type="match status" value="1"/>
</dbReference>
<evidence type="ECO:0000313" key="4">
    <source>
        <dbReference type="EMBL" id="SMC84171.1"/>
    </source>
</evidence>
<dbReference type="Gene3D" id="2.120.10.30">
    <property type="entry name" value="TolB, C-terminal domain"/>
    <property type="match status" value="1"/>
</dbReference>
<feature type="domain" description="Secretion system C-terminal sorting" evidence="3">
    <location>
        <begin position="496"/>
        <end position="563"/>
    </location>
</feature>
<dbReference type="InterPro" id="IPR052918">
    <property type="entry name" value="Motility_Chemotaxis_Reg"/>
</dbReference>
<keyword evidence="1 2" id="KW-0732">Signal</keyword>
<dbReference type="Pfam" id="PF06739">
    <property type="entry name" value="SBBP"/>
    <property type="match status" value="1"/>
</dbReference>
<name>A0A1W2CG77_9FLAO</name>
<dbReference type="NCBIfam" id="TIGR04183">
    <property type="entry name" value="Por_Secre_tail"/>
    <property type="match status" value="1"/>
</dbReference>
<dbReference type="AlphaFoldDB" id="A0A1W2CG77"/>
<dbReference type="OrthoDB" id="9811934at2"/>
<dbReference type="Proteomes" id="UP000192393">
    <property type="component" value="Unassembled WGS sequence"/>
</dbReference>
<protein>
    <submittedName>
        <fullName evidence="4">Por secretion system C-terminal sorting domain-containing protein</fullName>
    </submittedName>
</protein>
<keyword evidence="5" id="KW-1185">Reference proteome</keyword>
<dbReference type="InterPro" id="IPR026444">
    <property type="entry name" value="Secre_tail"/>
</dbReference>
<evidence type="ECO:0000256" key="2">
    <source>
        <dbReference type="SAM" id="SignalP"/>
    </source>
</evidence>
<dbReference type="InterPro" id="IPR010620">
    <property type="entry name" value="SBBP_repeat"/>
</dbReference>
<dbReference type="RefSeq" id="WP_084018386.1">
    <property type="nucleotide sequence ID" value="NZ_FWXS01000010.1"/>
</dbReference>
<evidence type="ECO:0000256" key="1">
    <source>
        <dbReference type="ARBA" id="ARBA00022729"/>
    </source>
</evidence>
<dbReference type="SUPFAM" id="SSF63829">
    <property type="entry name" value="Calcium-dependent phosphotriesterase"/>
    <property type="match status" value="1"/>
</dbReference>
<dbReference type="PANTHER" id="PTHR35580">
    <property type="entry name" value="CELL SURFACE GLYCOPROTEIN (S-LAYER PROTEIN)-LIKE PROTEIN"/>
    <property type="match status" value="1"/>
</dbReference>